<dbReference type="AlphaFoldDB" id="A0A5J4RAF8"/>
<dbReference type="InterPro" id="IPR050288">
    <property type="entry name" value="Cellulose_deg_GH3"/>
</dbReference>
<dbReference type="PANTHER" id="PTHR42715:SF10">
    <property type="entry name" value="BETA-GLUCOSIDASE"/>
    <property type="match status" value="1"/>
</dbReference>
<dbReference type="EC" id="3.2.1.21" evidence="4"/>
<dbReference type="InterPro" id="IPR013783">
    <property type="entry name" value="Ig-like_fold"/>
</dbReference>
<keyword evidence="4" id="KW-0326">Glycosidase</keyword>
<feature type="domain" description="Fibronectin type III-like" evidence="3">
    <location>
        <begin position="181"/>
        <end position="250"/>
    </location>
</feature>
<dbReference type="InterPro" id="IPR036881">
    <property type="entry name" value="Glyco_hydro_3_C_sf"/>
</dbReference>
<evidence type="ECO:0000256" key="2">
    <source>
        <dbReference type="ARBA" id="ARBA00022801"/>
    </source>
</evidence>
<dbReference type="GO" id="GO:0005975">
    <property type="term" value="P:carbohydrate metabolic process"/>
    <property type="evidence" value="ECO:0007669"/>
    <property type="project" value="InterPro"/>
</dbReference>
<dbReference type="SUPFAM" id="SSF52279">
    <property type="entry name" value="Beta-D-glucan exohydrolase, C-terminal domain"/>
    <property type="match status" value="1"/>
</dbReference>
<protein>
    <submittedName>
        <fullName evidence="4">Periplasmic beta-glucosidase</fullName>
        <ecNumber evidence="4">3.2.1.21</ecNumber>
    </submittedName>
</protein>
<proteinExistence type="inferred from homology"/>
<evidence type="ECO:0000256" key="1">
    <source>
        <dbReference type="ARBA" id="ARBA00005336"/>
    </source>
</evidence>
<comment type="similarity">
    <text evidence="1">Belongs to the glycosyl hydrolase 3 family.</text>
</comment>
<dbReference type="GO" id="GO:0008422">
    <property type="term" value="F:beta-glucosidase activity"/>
    <property type="evidence" value="ECO:0007669"/>
    <property type="project" value="UniProtKB-EC"/>
</dbReference>
<dbReference type="SMART" id="SM01217">
    <property type="entry name" value="Fn3_like"/>
    <property type="match status" value="1"/>
</dbReference>
<sequence length="262" mass="29199">MARPSYRKATSGIDIAKQRFGNSRTTPFAGIPSFEMDQERIIDEISGSGTKTIVVLLNGSTIDIRNWADKVDASLEAWYPGERGGTAIAETLFGDVNPGGRLPITWARHAGQLPIYYYIKPSGRGYGYLDDNGKPLFPFGYGLSYTTFEYSDLILPEKVNKDGDTKVLVTVKNTGARKGDEVVQLYLNDEYASVVRPVKELKAFKRITLEPGESKQVELKLPYRSFGLWDKNLKFIVEPGTFNVMIGQDAEKTILKGQLKVE</sequence>
<keyword evidence="2 4" id="KW-0378">Hydrolase</keyword>
<dbReference type="Pfam" id="PF01915">
    <property type="entry name" value="Glyco_hydro_3_C"/>
    <property type="match status" value="1"/>
</dbReference>
<name>A0A5J4RAF8_9ZZZZ</name>
<dbReference type="Gene3D" id="2.60.40.10">
    <property type="entry name" value="Immunoglobulins"/>
    <property type="match status" value="1"/>
</dbReference>
<accession>A0A5J4RAF8</accession>
<evidence type="ECO:0000259" key="3">
    <source>
        <dbReference type="SMART" id="SM01217"/>
    </source>
</evidence>
<reference evidence="4" key="1">
    <citation type="submission" date="2019-03" db="EMBL/GenBank/DDBJ databases">
        <title>Single cell metagenomics reveals metabolic interactions within the superorganism composed of flagellate Streblomastix strix and complex community of Bacteroidetes bacteria on its surface.</title>
        <authorList>
            <person name="Treitli S.C."/>
            <person name="Kolisko M."/>
            <person name="Husnik F."/>
            <person name="Keeling P."/>
            <person name="Hampl V."/>
        </authorList>
    </citation>
    <scope>NUCLEOTIDE SEQUENCE</scope>
    <source>
        <strain evidence="4">STM</strain>
    </source>
</reference>
<dbReference type="EMBL" id="SNRY01001548">
    <property type="protein sequence ID" value="KAA6330110.1"/>
    <property type="molecule type" value="Genomic_DNA"/>
</dbReference>
<comment type="caution">
    <text evidence="4">The sequence shown here is derived from an EMBL/GenBank/DDBJ whole genome shotgun (WGS) entry which is preliminary data.</text>
</comment>
<dbReference type="Pfam" id="PF14310">
    <property type="entry name" value="Fn3-like"/>
    <property type="match status" value="1"/>
</dbReference>
<dbReference type="Gene3D" id="3.40.50.1700">
    <property type="entry name" value="Glycoside hydrolase family 3 C-terminal domain"/>
    <property type="match status" value="1"/>
</dbReference>
<gene>
    <name evidence="4" type="ORF">EZS27_021153</name>
</gene>
<dbReference type="InterPro" id="IPR002772">
    <property type="entry name" value="Glyco_hydro_3_C"/>
</dbReference>
<organism evidence="4">
    <name type="scientific">termite gut metagenome</name>
    <dbReference type="NCBI Taxonomy" id="433724"/>
    <lineage>
        <taxon>unclassified sequences</taxon>
        <taxon>metagenomes</taxon>
        <taxon>organismal metagenomes</taxon>
    </lineage>
</organism>
<dbReference type="FunFam" id="2.60.40.10:FF:000495">
    <property type="entry name" value="Periplasmic beta-glucosidase"/>
    <property type="match status" value="1"/>
</dbReference>
<evidence type="ECO:0000313" key="4">
    <source>
        <dbReference type="EMBL" id="KAA6330110.1"/>
    </source>
</evidence>
<dbReference type="InterPro" id="IPR026891">
    <property type="entry name" value="Fn3-like"/>
</dbReference>
<dbReference type="PANTHER" id="PTHR42715">
    <property type="entry name" value="BETA-GLUCOSIDASE"/>
    <property type="match status" value="1"/>
</dbReference>